<evidence type="ECO:0000256" key="6">
    <source>
        <dbReference type="SAM" id="Phobius"/>
    </source>
</evidence>
<dbReference type="InterPro" id="IPR003165">
    <property type="entry name" value="Piwi"/>
</dbReference>
<feature type="region of interest" description="Disordered" evidence="5">
    <location>
        <begin position="712"/>
        <end position="750"/>
    </location>
</feature>
<dbReference type="SUPFAM" id="SSF103473">
    <property type="entry name" value="MFS general substrate transporter"/>
    <property type="match status" value="1"/>
</dbReference>
<dbReference type="InterPro" id="IPR012337">
    <property type="entry name" value="RNaseH-like_sf"/>
</dbReference>
<dbReference type="GO" id="GO:0005737">
    <property type="term" value="C:cytoplasm"/>
    <property type="evidence" value="ECO:0007669"/>
    <property type="project" value="TreeGrafter"/>
</dbReference>
<feature type="compositionally biased region" description="Low complexity" evidence="5">
    <location>
        <begin position="727"/>
        <end position="736"/>
    </location>
</feature>
<feature type="compositionally biased region" description="Basic residues" evidence="5">
    <location>
        <begin position="717"/>
        <end position="726"/>
    </location>
</feature>
<dbReference type="Gene3D" id="3.40.605.10">
    <property type="entry name" value="Aldehyde Dehydrogenase, Chain A, domain 1"/>
    <property type="match status" value="1"/>
</dbReference>
<evidence type="ECO:0000256" key="5">
    <source>
        <dbReference type="SAM" id="MobiDB-lite"/>
    </source>
</evidence>
<evidence type="ECO:0000313" key="8">
    <source>
        <dbReference type="EMBL" id="KAI5442177.1"/>
    </source>
</evidence>
<feature type="transmembrane region" description="Helical" evidence="6">
    <location>
        <begin position="453"/>
        <end position="478"/>
    </location>
</feature>
<keyword evidence="6" id="KW-0472">Membrane</keyword>
<dbReference type="SUPFAM" id="SSF53098">
    <property type="entry name" value="Ribonuclease H-like"/>
    <property type="match status" value="1"/>
</dbReference>
<feature type="compositionally biased region" description="Basic and acidic residues" evidence="5">
    <location>
        <begin position="781"/>
        <end position="803"/>
    </location>
</feature>
<feature type="active site" evidence="3">
    <location>
        <position position="214"/>
    </location>
</feature>
<proteinExistence type="inferred from homology"/>
<feature type="transmembrane region" description="Helical" evidence="6">
    <location>
        <begin position="516"/>
        <end position="535"/>
    </location>
</feature>
<dbReference type="InterPro" id="IPR012394">
    <property type="entry name" value="Aldehyde_DH_NAD(P)"/>
</dbReference>
<dbReference type="PANTHER" id="PTHR43570:SF23">
    <property type="entry name" value="ALDEHYDE DEHYDROGENASE"/>
    <property type="match status" value="1"/>
</dbReference>
<dbReference type="Gene3D" id="3.40.309.10">
    <property type="entry name" value="Aldehyde Dehydrogenase, Chain A, domain 2"/>
    <property type="match status" value="1"/>
</dbReference>
<dbReference type="AlphaFoldDB" id="A0A9D5BAT6"/>
<dbReference type="PANTHER" id="PTHR43570">
    <property type="entry name" value="ALDEHYDE DEHYDROGENASE"/>
    <property type="match status" value="1"/>
</dbReference>
<dbReference type="GO" id="GO:0022857">
    <property type="term" value="F:transmembrane transporter activity"/>
    <property type="evidence" value="ECO:0007669"/>
    <property type="project" value="InterPro"/>
</dbReference>
<dbReference type="InterPro" id="IPR016163">
    <property type="entry name" value="Ald_DH_C"/>
</dbReference>
<dbReference type="GO" id="GO:0004029">
    <property type="term" value="F:aldehyde dehydrogenase (NAD+) activity"/>
    <property type="evidence" value="ECO:0007669"/>
    <property type="project" value="TreeGrafter"/>
</dbReference>
<dbReference type="GO" id="GO:0006081">
    <property type="term" value="P:aldehyde metabolic process"/>
    <property type="evidence" value="ECO:0007669"/>
    <property type="project" value="InterPro"/>
</dbReference>
<evidence type="ECO:0000259" key="7">
    <source>
        <dbReference type="PROSITE" id="PS50822"/>
    </source>
</evidence>
<dbReference type="InterPro" id="IPR011701">
    <property type="entry name" value="MFS"/>
</dbReference>
<comment type="similarity">
    <text evidence="1 4">Belongs to the aldehyde dehydrogenase family.</text>
</comment>
<dbReference type="Gramene" id="Psat01G0130000-T1">
    <property type="protein sequence ID" value="KAI5442177.1"/>
    <property type="gene ID" value="KIW84_011300"/>
</dbReference>
<sequence>MVFDGEAASSLVKELRVSFSSGKTRSYEWRISQVKALLKMMAEREDEIVDALRSDLAKPPLETVVYEIGMFKNSCELVLRELKQWMTPEKAKTSITTFPSSAEIIPEPLGVVLVISAWNYPFLLSLDPVVGAIAAGNAVVLKPSEIAPASSSLLAKLLGEYLDNSSIRLVEGAVDETTALLQQKWDKIFYTGNGKVGRIVMAAAAKHLTPVVLELGGKSPTVVDSNVNLEVAARRIISGKWGCNNGQACISPDYLITTKEFAPKLVDALKTELENCFGKNPIESNDLSRIVNSNHFARLLKFLDDDKVSGKIVYGGEKDESKLFGSARAVNRRYISDCVPLKIRIQASAGFVSASALGMACGPALAGLLQTNFKIYNVTFNQDTLPGWVMTIAWLIYSIWLWISFVEPSREFEEDRKTDKSQKSNAAPEESRQPATSIGSAYRLLTPSVKVQLLIYFMLKYVMEILLAESSVITTYYFKWSTGTVAIFLAGLGLTVLPINIIVGSYVSNWFDDRQILLASEIMVLIGIVSAFHVIIPYSELQYICSGLLMFVSAEVLEGVYMQGHQQDNGWACGYYVMKNMFDIIDACIVERFNEIFTDTSSYEKESIDHIRQLWAQFFLQKGLVQVFEEEYPEYEHKFYLRNLYAKFKKKFGGSKLFRDLMMVAINKTYYEAHEAKMMQIKEVNLDAFEWFNVVSITQMIHMQVRPMTYMGEPKRTSSKLSKKKSLSSTTQTSASRAHDIHAPDPPVTQAPDLSATQVFDLSVTQAPYQHEIHVTEPVINDHKPNVNDHESEVNDPEPHVNDPEPEGTSRPTHYHLLYDENKFTADQLQSLTNNLCYTYARCTRSVSIVPPAYYAHLLAFRARYYISEVENSDSGSASGNRSATNFVSTLPSILENVKEVMFYC</sequence>
<dbReference type="InterPro" id="IPR016162">
    <property type="entry name" value="Ald_DH_N"/>
</dbReference>
<dbReference type="InterPro" id="IPR036259">
    <property type="entry name" value="MFS_trans_sf"/>
</dbReference>
<dbReference type="SUPFAM" id="SSF53720">
    <property type="entry name" value="ALDH-like"/>
    <property type="match status" value="1"/>
</dbReference>
<dbReference type="Pfam" id="PF00171">
    <property type="entry name" value="Aldedh"/>
    <property type="match status" value="1"/>
</dbReference>
<organism evidence="8 9">
    <name type="scientific">Pisum sativum</name>
    <name type="common">Garden pea</name>
    <name type="synonym">Lathyrus oleraceus</name>
    <dbReference type="NCBI Taxonomy" id="3888"/>
    <lineage>
        <taxon>Eukaryota</taxon>
        <taxon>Viridiplantae</taxon>
        <taxon>Streptophyta</taxon>
        <taxon>Embryophyta</taxon>
        <taxon>Tracheophyta</taxon>
        <taxon>Spermatophyta</taxon>
        <taxon>Magnoliopsida</taxon>
        <taxon>eudicotyledons</taxon>
        <taxon>Gunneridae</taxon>
        <taxon>Pentapetalae</taxon>
        <taxon>rosids</taxon>
        <taxon>fabids</taxon>
        <taxon>Fabales</taxon>
        <taxon>Fabaceae</taxon>
        <taxon>Papilionoideae</taxon>
        <taxon>50 kb inversion clade</taxon>
        <taxon>NPAAA clade</taxon>
        <taxon>Hologalegina</taxon>
        <taxon>IRL clade</taxon>
        <taxon>Fabeae</taxon>
        <taxon>Lathyrus</taxon>
    </lineage>
</organism>
<feature type="transmembrane region" description="Helical" evidence="6">
    <location>
        <begin position="484"/>
        <end position="504"/>
    </location>
</feature>
<gene>
    <name evidence="8" type="ORF">KIW84_011300</name>
</gene>
<protein>
    <submittedName>
        <fullName evidence="8">Aldehyde dehydrogenase 3 member H1</fullName>
    </submittedName>
</protein>
<dbReference type="Pfam" id="PF02171">
    <property type="entry name" value="Piwi"/>
    <property type="match status" value="1"/>
</dbReference>
<keyword evidence="2 4" id="KW-0560">Oxidoreductase</keyword>
<evidence type="ECO:0000256" key="2">
    <source>
        <dbReference type="ARBA" id="ARBA00023002"/>
    </source>
</evidence>
<feature type="domain" description="Piwi" evidence="7">
    <location>
        <begin position="805"/>
        <end position="868"/>
    </location>
</feature>
<dbReference type="SMART" id="SM00950">
    <property type="entry name" value="Piwi"/>
    <property type="match status" value="1"/>
</dbReference>
<feature type="transmembrane region" description="Helical" evidence="6">
    <location>
        <begin position="385"/>
        <end position="406"/>
    </location>
</feature>
<dbReference type="Gene3D" id="3.30.420.10">
    <property type="entry name" value="Ribonuclease H-like superfamily/Ribonuclease H"/>
    <property type="match status" value="1"/>
</dbReference>
<dbReference type="InterPro" id="IPR015590">
    <property type="entry name" value="Aldehyde_DH_dom"/>
</dbReference>
<dbReference type="FunFam" id="3.40.605.10:FF:000004">
    <property type="entry name" value="Aldehyde dehydrogenase"/>
    <property type="match status" value="1"/>
</dbReference>
<keyword evidence="6" id="KW-1133">Transmembrane helix</keyword>
<name>A0A9D5BAT6_PEA</name>
<reference evidence="8 9" key="1">
    <citation type="journal article" date="2022" name="Nat. Genet.">
        <title>Improved pea reference genome and pan-genome highlight genomic features and evolutionary characteristics.</title>
        <authorList>
            <person name="Yang T."/>
            <person name="Liu R."/>
            <person name="Luo Y."/>
            <person name="Hu S."/>
            <person name="Wang D."/>
            <person name="Wang C."/>
            <person name="Pandey M.K."/>
            <person name="Ge S."/>
            <person name="Xu Q."/>
            <person name="Li N."/>
            <person name="Li G."/>
            <person name="Huang Y."/>
            <person name="Saxena R.K."/>
            <person name="Ji Y."/>
            <person name="Li M."/>
            <person name="Yan X."/>
            <person name="He Y."/>
            <person name="Liu Y."/>
            <person name="Wang X."/>
            <person name="Xiang C."/>
            <person name="Varshney R.K."/>
            <person name="Ding H."/>
            <person name="Gao S."/>
            <person name="Zong X."/>
        </authorList>
    </citation>
    <scope>NUCLEOTIDE SEQUENCE [LARGE SCALE GENOMIC DNA]</scope>
    <source>
        <strain evidence="8 9">cv. Zhongwan 6</strain>
    </source>
</reference>
<evidence type="ECO:0000313" key="9">
    <source>
        <dbReference type="Proteomes" id="UP001058974"/>
    </source>
</evidence>
<dbReference type="EMBL" id="JAMSHJ010000001">
    <property type="protein sequence ID" value="KAI5442177.1"/>
    <property type="molecule type" value="Genomic_DNA"/>
</dbReference>
<comment type="caution">
    <text evidence="8">The sequence shown here is derived from an EMBL/GenBank/DDBJ whole genome shotgun (WGS) entry which is preliminary data.</text>
</comment>
<evidence type="ECO:0000256" key="3">
    <source>
        <dbReference type="PROSITE-ProRule" id="PRU10007"/>
    </source>
</evidence>
<keyword evidence="9" id="KW-1185">Reference proteome</keyword>
<dbReference type="PROSITE" id="PS00687">
    <property type="entry name" value="ALDEHYDE_DEHYDR_GLU"/>
    <property type="match status" value="1"/>
</dbReference>
<evidence type="ECO:0000256" key="1">
    <source>
        <dbReference type="ARBA" id="ARBA00009986"/>
    </source>
</evidence>
<accession>A0A9D5BAT6</accession>
<dbReference type="InterPro" id="IPR036397">
    <property type="entry name" value="RNaseH_sf"/>
</dbReference>
<dbReference type="Pfam" id="PF07690">
    <property type="entry name" value="MFS_1"/>
    <property type="match status" value="1"/>
</dbReference>
<keyword evidence="6" id="KW-0812">Transmembrane</keyword>
<dbReference type="GO" id="GO:0003676">
    <property type="term" value="F:nucleic acid binding"/>
    <property type="evidence" value="ECO:0007669"/>
    <property type="project" value="InterPro"/>
</dbReference>
<feature type="region of interest" description="Disordered" evidence="5">
    <location>
        <begin position="781"/>
        <end position="811"/>
    </location>
</feature>
<dbReference type="InterPro" id="IPR029510">
    <property type="entry name" value="Ald_DH_CS_GLU"/>
</dbReference>
<dbReference type="Proteomes" id="UP001058974">
    <property type="component" value="Chromosome 1"/>
</dbReference>
<evidence type="ECO:0000256" key="4">
    <source>
        <dbReference type="RuleBase" id="RU003345"/>
    </source>
</evidence>
<dbReference type="InterPro" id="IPR016161">
    <property type="entry name" value="Ald_DH/histidinol_DH"/>
</dbReference>
<dbReference type="PROSITE" id="PS50822">
    <property type="entry name" value="PIWI"/>
    <property type="match status" value="1"/>
</dbReference>